<dbReference type="EMBL" id="JARXVC010000012">
    <property type="protein sequence ID" value="MDH6283112.1"/>
    <property type="molecule type" value="Genomic_DNA"/>
</dbReference>
<proteinExistence type="predicted"/>
<keyword evidence="3" id="KW-1185">Reference proteome</keyword>
<sequence length="107" mass="11778">MLAGFQLCMAEISDLALWQMEMDQWFRAFGSTNTARTPNHRTVGMRHRGSGAKADSRVGQLAERSAPATAPATPRMTRLPKAQLANPAMWSTSVNSGDEPIVNSFKW</sequence>
<reference evidence="2 3" key="1">
    <citation type="submission" date="2023-04" db="EMBL/GenBank/DDBJ databases">
        <title>Forest soil microbial communities from Buena Vista Peninsula, Colon Province, Panama.</title>
        <authorList>
            <person name="Bouskill N."/>
        </authorList>
    </citation>
    <scope>NUCLEOTIDE SEQUENCE [LARGE SCALE GENOMIC DNA]</scope>
    <source>
        <strain evidence="2 3">CFH S0262</strain>
    </source>
</reference>
<accession>A0ABT6MFM3</accession>
<organism evidence="2 3">
    <name type="scientific">Prescottella agglutinans</name>
    <dbReference type="NCBI Taxonomy" id="1644129"/>
    <lineage>
        <taxon>Bacteria</taxon>
        <taxon>Bacillati</taxon>
        <taxon>Actinomycetota</taxon>
        <taxon>Actinomycetes</taxon>
        <taxon>Mycobacteriales</taxon>
        <taxon>Nocardiaceae</taxon>
        <taxon>Prescottella</taxon>
    </lineage>
</organism>
<name>A0ABT6MFM3_9NOCA</name>
<gene>
    <name evidence="2" type="ORF">M2280_004355</name>
</gene>
<feature type="region of interest" description="Disordered" evidence="1">
    <location>
        <begin position="32"/>
        <end position="76"/>
    </location>
</feature>
<comment type="caution">
    <text evidence="2">The sequence shown here is derived from an EMBL/GenBank/DDBJ whole genome shotgun (WGS) entry which is preliminary data.</text>
</comment>
<feature type="compositionally biased region" description="Low complexity" evidence="1">
    <location>
        <begin position="62"/>
        <end position="76"/>
    </location>
</feature>
<evidence type="ECO:0000256" key="1">
    <source>
        <dbReference type="SAM" id="MobiDB-lite"/>
    </source>
</evidence>
<protein>
    <submittedName>
        <fullName evidence="2">Uncharacterized protein</fullName>
    </submittedName>
</protein>
<dbReference type="Proteomes" id="UP001160334">
    <property type="component" value="Unassembled WGS sequence"/>
</dbReference>
<evidence type="ECO:0000313" key="3">
    <source>
        <dbReference type="Proteomes" id="UP001160334"/>
    </source>
</evidence>
<evidence type="ECO:0000313" key="2">
    <source>
        <dbReference type="EMBL" id="MDH6283112.1"/>
    </source>
</evidence>